<name>B4W145_9CYAN</name>
<dbReference type="Proteomes" id="UP000003835">
    <property type="component" value="Unassembled WGS sequence"/>
</dbReference>
<dbReference type="HOGENOM" id="CLU_2698252_0_0_3"/>
<proteinExistence type="predicted"/>
<gene>
    <name evidence="1" type="ORF">MC7420_7583</name>
</gene>
<sequence length="73" mass="8088">MIKDCSCCLLSRSHFQEMAVQDTDAVGSDNASLPITDSLQPNLPQFYVDFSSSVILTQVNSYLFKNLSGDSFF</sequence>
<evidence type="ECO:0000313" key="2">
    <source>
        <dbReference type="Proteomes" id="UP000003835"/>
    </source>
</evidence>
<reference evidence="1 2" key="1">
    <citation type="submission" date="2008-07" db="EMBL/GenBank/DDBJ databases">
        <authorList>
            <person name="Tandeau de Marsac N."/>
            <person name="Ferriera S."/>
            <person name="Johnson J."/>
            <person name="Kravitz S."/>
            <person name="Beeson K."/>
            <person name="Sutton G."/>
            <person name="Rogers Y.-H."/>
            <person name="Friedman R."/>
            <person name="Frazier M."/>
            <person name="Venter J.C."/>
        </authorList>
    </citation>
    <scope>NUCLEOTIDE SEQUENCE [LARGE SCALE GENOMIC DNA]</scope>
    <source>
        <strain evidence="1 2">PCC 7420</strain>
    </source>
</reference>
<dbReference type="AlphaFoldDB" id="B4W145"/>
<protein>
    <submittedName>
        <fullName evidence="1">Uncharacterized protein</fullName>
    </submittedName>
</protein>
<accession>B4W145</accession>
<dbReference type="EMBL" id="DS989867">
    <property type="protein sequence ID" value="EDX72103.1"/>
    <property type="molecule type" value="Genomic_DNA"/>
</dbReference>
<evidence type="ECO:0000313" key="1">
    <source>
        <dbReference type="EMBL" id="EDX72103.1"/>
    </source>
</evidence>
<keyword evidence="2" id="KW-1185">Reference proteome</keyword>
<organism evidence="1 2">
    <name type="scientific">Coleofasciculus chthonoplastes PCC 7420</name>
    <dbReference type="NCBI Taxonomy" id="118168"/>
    <lineage>
        <taxon>Bacteria</taxon>
        <taxon>Bacillati</taxon>
        <taxon>Cyanobacteriota</taxon>
        <taxon>Cyanophyceae</taxon>
        <taxon>Coleofasciculales</taxon>
        <taxon>Coleofasciculaceae</taxon>
        <taxon>Coleofasciculus</taxon>
    </lineage>
</organism>